<dbReference type="AlphaFoldDB" id="A0A3N0XYR4"/>
<evidence type="ECO:0000313" key="2">
    <source>
        <dbReference type="Proteomes" id="UP000281406"/>
    </source>
</evidence>
<protein>
    <submittedName>
        <fullName evidence="1">Uncharacterized protein</fullName>
    </submittedName>
</protein>
<keyword evidence="2" id="KW-1185">Reference proteome</keyword>
<evidence type="ECO:0000313" key="1">
    <source>
        <dbReference type="EMBL" id="ROK35613.1"/>
    </source>
</evidence>
<dbReference type="OrthoDB" id="8961499at2759"/>
<sequence length="309" mass="33607">MHIGMQSYASAARLTARVFNEQQLPLVCKSTAAGLPDTLGDRGDRESKPLAPLRVVRHWAAARVVTATQHSLGALDARSPCLISIAAPSLVHQKSLLVAKGVVPCRKTPAQPALLCPLRGDDASRLCCCLSALPLRRLQHSTKSLNNRNPVKDFVVCTAECSAVHPCLTGGGSSELLRYQLIKAVVMVSYDGHDICPSCLGVQHLREAFTDPCLHHSLLPMLERWLCLAELDTNSTVKLGQLDEAPLRTRKHKASAAAGAPLPSKKRAILRSDEHSHVEENSLSKMVSVLFWGECEMSQRSVWSYGFPA</sequence>
<dbReference type="Proteomes" id="UP000281406">
    <property type="component" value="Unassembled WGS sequence"/>
</dbReference>
<organism evidence="1 2">
    <name type="scientific">Anabarilius grahami</name>
    <name type="common">Kanglang fish</name>
    <name type="synonym">Barilius grahami</name>
    <dbReference type="NCBI Taxonomy" id="495550"/>
    <lineage>
        <taxon>Eukaryota</taxon>
        <taxon>Metazoa</taxon>
        <taxon>Chordata</taxon>
        <taxon>Craniata</taxon>
        <taxon>Vertebrata</taxon>
        <taxon>Euteleostomi</taxon>
        <taxon>Actinopterygii</taxon>
        <taxon>Neopterygii</taxon>
        <taxon>Teleostei</taxon>
        <taxon>Ostariophysi</taxon>
        <taxon>Cypriniformes</taxon>
        <taxon>Xenocyprididae</taxon>
        <taxon>Xenocypridinae</taxon>
        <taxon>Xenocypridinae incertae sedis</taxon>
        <taxon>Anabarilius</taxon>
    </lineage>
</organism>
<name>A0A3N0XYR4_ANAGA</name>
<dbReference type="EMBL" id="RJVU01057109">
    <property type="protein sequence ID" value="ROK35613.1"/>
    <property type="molecule type" value="Genomic_DNA"/>
</dbReference>
<comment type="caution">
    <text evidence="1">The sequence shown here is derived from an EMBL/GenBank/DDBJ whole genome shotgun (WGS) entry which is preliminary data.</text>
</comment>
<accession>A0A3N0XYR4</accession>
<reference evidence="1 2" key="1">
    <citation type="submission" date="2018-10" db="EMBL/GenBank/DDBJ databases">
        <title>Genome assembly for a Yunnan-Guizhou Plateau 3E fish, Anabarilius grahami (Regan), and its evolutionary and genetic applications.</title>
        <authorList>
            <person name="Jiang W."/>
        </authorList>
    </citation>
    <scope>NUCLEOTIDE SEQUENCE [LARGE SCALE GENOMIC DNA]</scope>
    <source>
        <strain evidence="1">AG-KIZ</strain>
        <tissue evidence="1">Muscle</tissue>
    </source>
</reference>
<gene>
    <name evidence="1" type="ORF">DPX16_17356</name>
</gene>
<proteinExistence type="predicted"/>